<dbReference type="InterPro" id="IPR010699">
    <property type="entry name" value="DUF1275"/>
</dbReference>
<name>A0A9N8ELT1_9STRA</name>
<evidence type="ECO:0000313" key="3">
    <source>
        <dbReference type="EMBL" id="CAB9522675.1"/>
    </source>
</evidence>
<keyword evidence="1" id="KW-0472">Membrane</keyword>
<keyword evidence="1" id="KW-1133">Transmembrane helix</keyword>
<dbReference type="PANTHER" id="PTHR37314:SF4">
    <property type="entry name" value="UPF0700 TRANSMEMBRANE PROTEIN YOAK"/>
    <property type="match status" value="1"/>
</dbReference>
<feature type="signal peptide" evidence="2">
    <location>
        <begin position="1"/>
        <end position="21"/>
    </location>
</feature>
<dbReference type="Pfam" id="PF06912">
    <property type="entry name" value="DUF1275"/>
    <property type="match status" value="1"/>
</dbReference>
<organism evidence="3 4">
    <name type="scientific">Seminavis robusta</name>
    <dbReference type="NCBI Taxonomy" id="568900"/>
    <lineage>
        <taxon>Eukaryota</taxon>
        <taxon>Sar</taxon>
        <taxon>Stramenopiles</taxon>
        <taxon>Ochrophyta</taxon>
        <taxon>Bacillariophyta</taxon>
        <taxon>Bacillariophyceae</taxon>
        <taxon>Bacillariophycidae</taxon>
        <taxon>Naviculales</taxon>
        <taxon>Naviculaceae</taxon>
        <taxon>Seminavis</taxon>
    </lineage>
</organism>
<proteinExistence type="predicted"/>
<accession>A0A9N8ELT1</accession>
<feature type="transmembrane region" description="Helical" evidence="1">
    <location>
        <begin position="228"/>
        <end position="247"/>
    </location>
</feature>
<dbReference type="AlphaFoldDB" id="A0A9N8ELT1"/>
<sequence length="274" mass="28284">MIARLLIPSLLLLASPFGAFAIVAPQERVVKELVYPVTKPATPAVTESVSPMAISKKAAVAAGMMLAFNSGFTNGACLGGGLLAGTDKFAVAAVTGAWTTSALGAASGNMAAFATNAKAILSYVTGSCIAGLMIPRPKTFVLDNGTGPTFLIGSALLYAASRFAQSSPGTKTCFFLALMANGLQNSVTSVHTANLCRSAHFSGITSDIGTFLGQCLRGNFDNAFKLKVFALLGLSFWVGGFTAFFAANNYTTSTLYFSAALHAFVGLSLLMNNK</sequence>
<dbReference type="OrthoDB" id="43894at2759"/>
<dbReference type="Proteomes" id="UP001153069">
    <property type="component" value="Unassembled WGS sequence"/>
</dbReference>
<evidence type="ECO:0000256" key="2">
    <source>
        <dbReference type="SAM" id="SignalP"/>
    </source>
</evidence>
<reference evidence="3" key="1">
    <citation type="submission" date="2020-06" db="EMBL/GenBank/DDBJ databases">
        <authorList>
            <consortium name="Plant Systems Biology data submission"/>
        </authorList>
    </citation>
    <scope>NUCLEOTIDE SEQUENCE</scope>
    <source>
        <strain evidence="3">D6</strain>
    </source>
</reference>
<protein>
    <submittedName>
        <fullName evidence="3">MembrAne</fullName>
    </submittedName>
</protein>
<keyword evidence="2" id="KW-0732">Signal</keyword>
<evidence type="ECO:0000256" key="1">
    <source>
        <dbReference type="SAM" id="Phobius"/>
    </source>
</evidence>
<keyword evidence="1" id="KW-0812">Transmembrane</keyword>
<keyword evidence="4" id="KW-1185">Reference proteome</keyword>
<feature type="chain" id="PRO_5040165381" evidence="2">
    <location>
        <begin position="22"/>
        <end position="274"/>
    </location>
</feature>
<feature type="transmembrane region" description="Helical" evidence="1">
    <location>
        <begin position="254"/>
        <end position="271"/>
    </location>
</feature>
<gene>
    <name evidence="3" type="ORF">SEMRO_1329_G263300.1</name>
</gene>
<dbReference type="PANTHER" id="PTHR37314">
    <property type="entry name" value="SLR0142 PROTEIN"/>
    <property type="match status" value="1"/>
</dbReference>
<dbReference type="EMBL" id="CAICTM010001327">
    <property type="protein sequence ID" value="CAB9522675.1"/>
    <property type="molecule type" value="Genomic_DNA"/>
</dbReference>
<comment type="caution">
    <text evidence="3">The sequence shown here is derived from an EMBL/GenBank/DDBJ whole genome shotgun (WGS) entry which is preliminary data.</text>
</comment>
<evidence type="ECO:0000313" key="4">
    <source>
        <dbReference type="Proteomes" id="UP001153069"/>
    </source>
</evidence>